<evidence type="ECO:0000256" key="3">
    <source>
        <dbReference type="ARBA" id="ARBA00022555"/>
    </source>
</evidence>
<dbReference type="GO" id="GO:0006417">
    <property type="term" value="P:regulation of translation"/>
    <property type="evidence" value="ECO:0007669"/>
    <property type="project" value="UniProtKB-KW"/>
</dbReference>
<dbReference type="GO" id="GO:0019843">
    <property type="term" value="F:rRNA binding"/>
    <property type="evidence" value="ECO:0007669"/>
    <property type="project" value="UniProtKB-KW"/>
</dbReference>
<dbReference type="InterPro" id="IPR051309">
    <property type="entry name" value="ABCF_ATPase"/>
</dbReference>
<keyword evidence="5" id="KW-0677">Repeat</keyword>
<evidence type="ECO:0000256" key="9">
    <source>
        <dbReference type="ARBA" id="ARBA00022845"/>
    </source>
</evidence>
<dbReference type="OrthoDB" id="1521973at2"/>
<dbReference type="Pfam" id="PF16326">
    <property type="entry name" value="ABC_tran_CTD"/>
    <property type="match status" value="1"/>
</dbReference>
<dbReference type="InterPro" id="IPR017871">
    <property type="entry name" value="ABC_transporter-like_CS"/>
</dbReference>
<evidence type="ECO:0000256" key="1">
    <source>
        <dbReference type="ARBA" id="ARBA00005868"/>
    </source>
</evidence>
<dbReference type="InterPro" id="IPR003439">
    <property type="entry name" value="ABC_transporter-like_ATP-bd"/>
</dbReference>
<dbReference type="PROSITE" id="PS50893">
    <property type="entry name" value="ABC_TRANSPORTER_2"/>
    <property type="match status" value="2"/>
</dbReference>
<dbReference type="PROSITE" id="PS00211">
    <property type="entry name" value="ABC_TRANSPORTER_1"/>
    <property type="match status" value="2"/>
</dbReference>
<evidence type="ECO:0000256" key="5">
    <source>
        <dbReference type="ARBA" id="ARBA00022737"/>
    </source>
</evidence>
<gene>
    <name evidence="14" type="ORF">HQ35_03360</name>
</gene>
<dbReference type="EMBL" id="JQJD01000018">
    <property type="protein sequence ID" value="KGN81909.1"/>
    <property type="molecule type" value="Genomic_DNA"/>
</dbReference>
<comment type="caution">
    <text evidence="14">The sequence shown here is derived from an EMBL/GenBank/DDBJ whole genome shotgun (WGS) entry which is preliminary data.</text>
</comment>
<proteinExistence type="inferred from homology"/>
<dbReference type="AlphaFoldDB" id="A0A0A2F082"/>
<evidence type="ECO:0000313" key="15">
    <source>
        <dbReference type="Proteomes" id="UP000030125"/>
    </source>
</evidence>
<dbReference type="GO" id="GO:0003677">
    <property type="term" value="F:DNA binding"/>
    <property type="evidence" value="ECO:0007669"/>
    <property type="project" value="InterPro"/>
</dbReference>
<dbReference type="GO" id="GO:0016887">
    <property type="term" value="F:ATP hydrolysis activity"/>
    <property type="evidence" value="ECO:0007669"/>
    <property type="project" value="InterPro"/>
</dbReference>
<dbReference type="InterPro" id="IPR032781">
    <property type="entry name" value="ABC_tran_Xtn"/>
</dbReference>
<dbReference type="FunFam" id="3.40.50.300:FF:000183">
    <property type="entry name" value="ABC transporter ATP-binding protein yjjK"/>
    <property type="match status" value="1"/>
</dbReference>
<dbReference type="Pfam" id="PF00005">
    <property type="entry name" value="ABC_tran"/>
    <property type="match status" value="2"/>
</dbReference>
<evidence type="ECO:0000256" key="8">
    <source>
        <dbReference type="ARBA" id="ARBA00022840"/>
    </source>
</evidence>
<evidence type="ECO:0000256" key="2">
    <source>
        <dbReference type="ARBA" id="ARBA00022490"/>
    </source>
</evidence>
<dbReference type="InterPro" id="IPR032524">
    <property type="entry name" value="ABC_tran_C"/>
</dbReference>
<dbReference type="GO" id="GO:0000049">
    <property type="term" value="F:tRNA binding"/>
    <property type="evidence" value="ECO:0007669"/>
    <property type="project" value="UniProtKB-KW"/>
</dbReference>
<keyword evidence="3" id="KW-0820">tRNA-binding</keyword>
<dbReference type="SMART" id="SM00382">
    <property type="entry name" value="AAA"/>
    <property type="match status" value="2"/>
</dbReference>
<evidence type="ECO:0000256" key="12">
    <source>
        <dbReference type="SAM" id="MobiDB-lite"/>
    </source>
</evidence>
<dbReference type="InterPro" id="IPR003593">
    <property type="entry name" value="AAA+_ATPase"/>
</dbReference>
<dbReference type="Gene3D" id="3.40.50.300">
    <property type="entry name" value="P-loop containing nucleotide triphosphate hydrolases"/>
    <property type="match status" value="2"/>
</dbReference>
<evidence type="ECO:0000256" key="10">
    <source>
        <dbReference type="ARBA" id="ARBA00022884"/>
    </source>
</evidence>
<protein>
    <submittedName>
        <fullName evidence="14">ABC transporter</fullName>
    </submittedName>
</protein>
<evidence type="ECO:0000256" key="11">
    <source>
        <dbReference type="ARBA" id="ARBA00022917"/>
    </source>
</evidence>
<evidence type="ECO:0000256" key="4">
    <source>
        <dbReference type="ARBA" id="ARBA00022730"/>
    </source>
</evidence>
<dbReference type="STRING" id="36874.HQ34_09660"/>
<dbReference type="FunFam" id="3.40.50.300:FF:000011">
    <property type="entry name" value="Putative ABC transporter ATP-binding component"/>
    <property type="match status" value="1"/>
</dbReference>
<keyword evidence="9" id="KW-0810">Translation regulation</keyword>
<evidence type="ECO:0000256" key="7">
    <source>
        <dbReference type="ARBA" id="ARBA00022801"/>
    </source>
</evidence>
<dbReference type="PANTHER" id="PTHR42855:SF1">
    <property type="entry name" value="ABC TRANSPORTER DOMAIN-CONTAINING PROTEIN"/>
    <property type="match status" value="1"/>
</dbReference>
<dbReference type="PANTHER" id="PTHR42855">
    <property type="entry name" value="ABC TRANSPORTER ATP-BINDING SUBUNIT"/>
    <property type="match status" value="1"/>
</dbReference>
<feature type="domain" description="ABC transporter" evidence="13">
    <location>
        <begin position="4"/>
        <end position="248"/>
    </location>
</feature>
<accession>A0A0A2F082</accession>
<keyword evidence="8" id="KW-0067">ATP-binding</keyword>
<dbReference type="GO" id="GO:0005524">
    <property type="term" value="F:ATP binding"/>
    <property type="evidence" value="ECO:0007669"/>
    <property type="project" value="UniProtKB-KW"/>
</dbReference>
<keyword evidence="4" id="KW-0699">rRNA-binding</keyword>
<dbReference type="RefSeq" id="WP_036851066.1">
    <property type="nucleotide sequence ID" value="NZ_JQJD01000018.1"/>
</dbReference>
<keyword evidence="10" id="KW-0694">RNA-binding</keyword>
<dbReference type="eggNOG" id="COG0488">
    <property type="taxonomic scope" value="Bacteria"/>
</dbReference>
<dbReference type="Gene3D" id="1.10.287.380">
    <property type="entry name" value="Valyl-tRNA synthetase, C-terminal domain"/>
    <property type="match status" value="1"/>
</dbReference>
<evidence type="ECO:0000313" key="14">
    <source>
        <dbReference type="EMBL" id="KGN81909.1"/>
    </source>
</evidence>
<feature type="domain" description="ABC transporter" evidence="13">
    <location>
        <begin position="313"/>
        <end position="531"/>
    </location>
</feature>
<name>A0A0A2F082_PORCN</name>
<dbReference type="Pfam" id="PF12848">
    <property type="entry name" value="ABC_tran_Xtn"/>
    <property type="match status" value="1"/>
</dbReference>
<feature type="region of interest" description="Disordered" evidence="12">
    <location>
        <begin position="523"/>
        <end position="563"/>
    </location>
</feature>
<dbReference type="CDD" id="cd03221">
    <property type="entry name" value="ABCF_EF-3"/>
    <property type="match status" value="2"/>
</dbReference>
<evidence type="ECO:0000256" key="6">
    <source>
        <dbReference type="ARBA" id="ARBA00022741"/>
    </source>
</evidence>
<keyword evidence="6" id="KW-0547">Nucleotide-binding</keyword>
<keyword evidence="15" id="KW-1185">Reference proteome</keyword>
<dbReference type="Proteomes" id="UP000030125">
    <property type="component" value="Unassembled WGS sequence"/>
</dbReference>
<sequence length="622" mass="71410">MALFQVEHLSKSFGVLHLFEDISFSLNKGQKIGLIAPNGSGKSTLLRIIAGKETADAGEVIFQNDINVTYLPQVSHFEEYPDILSACISGIRPQIKEVISAYERAVSRGASEDMTKIMDEMDALGAWDIERELSRLLSILKIEDPLRTTQGLSGGESKRIAIASVLLGDPDVLILDEPTNHLDPDVIEWFEEHLSARNIGLLMVTHDRYFLDKVCDTIIEMDQGTLFTYEGNYSKYLLKREERMEQLSKEQQSLRNLYKRELEWMRRMPQARATKAKYRKDAFYETESKLKNIQQAEGPKLEASSVYIGKKIFEAKHLKKGFDGREVIKDFTYNFARRDRVGIIGPNGAGKSTLIRLILGDLRPDSGTIEIGETVRFGYFAQTPPDFDPKKKVIEVITDKSEKIQLGNGTQISAMQLLTRFLFPPARQQEYVEKLSGGELRRLQLCSVLMDAPNFLVLDEPTNDLDIPTLQVLEEYLREFDGCTLIVSHDRYFMDNLTNHLFVLKGDGEVKDFPGNYTEYRLQQKAEQKAPTTKETSQPTPPLRERNQREKKRRSFKEQQEFSMLEQEIPELEERLQELQRMMSSGTYTGPEIQKMGDEYETLREKLDEKELRWLVLSELSD</sequence>
<dbReference type="GO" id="GO:0006412">
    <property type="term" value="P:translation"/>
    <property type="evidence" value="ECO:0007669"/>
    <property type="project" value="UniProtKB-KW"/>
</dbReference>
<reference evidence="14 15" key="1">
    <citation type="submission" date="2014-08" db="EMBL/GenBank/DDBJ databases">
        <title>Porphyromonas cangingivalis strain:COT-109_OH1386 Genome sequencing.</title>
        <authorList>
            <person name="Wallis C."/>
            <person name="Deusch O."/>
            <person name="O'Flynn C."/>
            <person name="Davis I."/>
            <person name="Jospin G."/>
            <person name="Darling A.E."/>
            <person name="Coil D.A."/>
            <person name="Alexiev A."/>
            <person name="Horsfall A."/>
            <person name="Kirkwood N."/>
            <person name="Harris S."/>
            <person name="Eisen J.A."/>
        </authorList>
    </citation>
    <scope>NUCLEOTIDE SEQUENCE [LARGE SCALE GENOMIC DNA]</scope>
    <source>
        <strain evidence="15">COT-109 OH1386</strain>
    </source>
</reference>
<comment type="similarity">
    <text evidence="1">Belongs to the ABC transporter superfamily. ABCF family. Translational throttle EttA subfamily.</text>
</comment>
<dbReference type="InterPro" id="IPR037118">
    <property type="entry name" value="Val-tRNA_synth_C_sf"/>
</dbReference>
<dbReference type="SUPFAM" id="SSF52540">
    <property type="entry name" value="P-loop containing nucleoside triphosphate hydrolases"/>
    <property type="match status" value="2"/>
</dbReference>
<organism evidence="14 15">
    <name type="scientific">Porphyromonas cangingivalis</name>
    <dbReference type="NCBI Taxonomy" id="36874"/>
    <lineage>
        <taxon>Bacteria</taxon>
        <taxon>Pseudomonadati</taxon>
        <taxon>Bacteroidota</taxon>
        <taxon>Bacteroidia</taxon>
        <taxon>Bacteroidales</taxon>
        <taxon>Porphyromonadaceae</taxon>
        <taxon>Porphyromonas</taxon>
    </lineage>
</organism>
<keyword evidence="7" id="KW-0378">Hydrolase</keyword>
<dbReference type="InterPro" id="IPR027417">
    <property type="entry name" value="P-loop_NTPase"/>
</dbReference>
<evidence type="ECO:0000259" key="13">
    <source>
        <dbReference type="PROSITE" id="PS50893"/>
    </source>
</evidence>
<keyword evidence="11" id="KW-0648">Protein biosynthesis</keyword>
<keyword evidence="2" id="KW-0963">Cytoplasm</keyword>